<evidence type="ECO:0000256" key="7">
    <source>
        <dbReference type="ARBA" id="ARBA00023125"/>
    </source>
</evidence>
<comment type="caution">
    <text evidence="13">The sequence shown here is derived from an EMBL/GenBank/DDBJ whole genome shotgun (WGS) entry which is preliminary data.</text>
</comment>
<keyword evidence="9" id="KW-0539">Nucleus</keyword>
<organism evidence="13 14">
    <name type="scientific">Rosa chinensis</name>
    <name type="common">China rose</name>
    <dbReference type="NCBI Taxonomy" id="74649"/>
    <lineage>
        <taxon>Eukaryota</taxon>
        <taxon>Viridiplantae</taxon>
        <taxon>Streptophyta</taxon>
        <taxon>Embryophyta</taxon>
        <taxon>Tracheophyta</taxon>
        <taxon>Spermatophyta</taxon>
        <taxon>Magnoliopsida</taxon>
        <taxon>eudicotyledons</taxon>
        <taxon>Gunneridae</taxon>
        <taxon>Pentapetalae</taxon>
        <taxon>rosids</taxon>
        <taxon>fabids</taxon>
        <taxon>Rosales</taxon>
        <taxon>Rosaceae</taxon>
        <taxon>Rosoideae</taxon>
        <taxon>Rosoideae incertae sedis</taxon>
        <taxon>Rosa</taxon>
    </lineage>
</organism>
<keyword evidence="8" id="KW-0804">Transcription</keyword>
<name>A0A2P6RVZ5_ROSCH</name>
<keyword evidence="6" id="KW-0805">Transcription regulation</keyword>
<dbReference type="InterPro" id="IPR036236">
    <property type="entry name" value="Znf_C2H2_sf"/>
</dbReference>
<dbReference type="OMA" id="WFQYKSL"/>
<evidence type="ECO:0000313" key="13">
    <source>
        <dbReference type="EMBL" id="PRQ50593.1"/>
    </source>
</evidence>
<feature type="domain" description="BED-type" evidence="12">
    <location>
        <begin position="25"/>
        <end position="85"/>
    </location>
</feature>
<dbReference type="Pfam" id="PF05699">
    <property type="entry name" value="Dimer_Tnp_hAT"/>
    <property type="match status" value="1"/>
</dbReference>
<protein>
    <submittedName>
        <fullName evidence="13">Putative transcription factor/ chromatin remodeling BED-type(Zn) family</fullName>
    </submittedName>
</protein>
<dbReference type="PANTHER" id="PTHR46481:SF10">
    <property type="entry name" value="ZINC FINGER BED DOMAIN-CONTAINING PROTEIN 39"/>
    <property type="match status" value="1"/>
</dbReference>
<dbReference type="InterPro" id="IPR025525">
    <property type="entry name" value="hAT-like_transposase_RNase-H"/>
</dbReference>
<keyword evidence="4 10" id="KW-0863">Zinc-finger</keyword>
<evidence type="ECO:0000256" key="11">
    <source>
        <dbReference type="SAM" id="MobiDB-lite"/>
    </source>
</evidence>
<dbReference type="AlphaFoldDB" id="A0A2P6RVZ5"/>
<dbReference type="GO" id="GO:0046983">
    <property type="term" value="F:protein dimerization activity"/>
    <property type="evidence" value="ECO:0007669"/>
    <property type="project" value="InterPro"/>
</dbReference>
<dbReference type="SMART" id="SM00614">
    <property type="entry name" value="ZnF_BED"/>
    <property type="match status" value="1"/>
</dbReference>
<dbReference type="Proteomes" id="UP000238479">
    <property type="component" value="Chromosome 2"/>
</dbReference>
<dbReference type="InterPro" id="IPR012337">
    <property type="entry name" value="RNaseH-like_sf"/>
</dbReference>
<keyword evidence="14" id="KW-1185">Reference proteome</keyword>
<dbReference type="GO" id="GO:0003677">
    <property type="term" value="F:DNA binding"/>
    <property type="evidence" value="ECO:0007669"/>
    <property type="project" value="UniProtKB-KW"/>
</dbReference>
<evidence type="ECO:0000256" key="5">
    <source>
        <dbReference type="ARBA" id="ARBA00022833"/>
    </source>
</evidence>
<keyword evidence="3" id="KW-0479">Metal-binding</keyword>
<evidence type="ECO:0000256" key="1">
    <source>
        <dbReference type="ARBA" id="ARBA00004123"/>
    </source>
</evidence>
<evidence type="ECO:0000256" key="4">
    <source>
        <dbReference type="ARBA" id="ARBA00022771"/>
    </source>
</evidence>
<reference evidence="13 14" key="1">
    <citation type="journal article" date="2018" name="Nat. Genet.">
        <title>The Rosa genome provides new insights in the design of modern roses.</title>
        <authorList>
            <person name="Bendahmane M."/>
        </authorList>
    </citation>
    <scope>NUCLEOTIDE SEQUENCE [LARGE SCALE GENOMIC DNA]</scope>
    <source>
        <strain evidence="14">cv. Old Blush</strain>
    </source>
</reference>
<comment type="subcellular location">
    <subcellularLocation>
        <location evidence="1">Nucleus</location>
    </subcellularLocation>
</comment>
<dbReference type="InterPro" id="IPR052035">
    <property type="entry name" value="ZnF_BED_domain_contain"/>
</dbReference>
<dbReference type="GO" id="GO:0005634">
    <property type="term" value="C:nucleus"/>
    <property type="evidence" value="ECO:0007669"/>
    <property type="project" value="UniProtKB-SubCell"/>
</dbReference>
<dbReference type="PROSITE" id="PS50808">
    <property type="entry name" value="ZF_BED"/>
    <property type="match status" value="1"/>
</dbReference>
<evidence type="ECO:0000256" key="10">
    <source>
        <dbReference type="PROSITE-ProRule" id="PRU00027"/>
    </source>
</evidence>
<evidence type="ECO:0000256" key="2">
    <source>
        <dbReference type="ARBA" id="ARBA00011738"/>
    </source>
</evidence>
<keyword evidence="7" id="KW-0238">DNA-binding</keyword>
<evidence type="ECO:0000313" key="14">
    <source>
        <dbReference type="Proteomes" id="UP000238479"/>
    </source>
</evidence>
<dbReference type="GO" id="GO:0009791">
    <property type="term" value="P:post-embryonic development"/>
    <property type="evidence" value="ECO:0007669"/>
    <property type="project" value="UniProtKB-ARBA"/>
</dbReference>
<evidence type="ECO:0000256" key="8">
    <source>
        <dbReference type="ARBA" id="ARBA00023163"/>
    </source>
</evidence>
<dbReference type="Gramene" id="PRQ50593">
    <property type="protein sequence ID" value="PRQ50593"/>
    <property type="gene ID" value="RchiOBHm_Chr2g0134951"/>
</dbReference>
<evidence type="ECO:0000259" key="12">
    <source>
        <dbReference type="PROSITE" id="PS50808"/>
    </source>
</evidence>
<dbReference type="GO" id="GO:0008270">
    <property type="term" value="F:zinc ion binding"/>
    <property type="evidence" value="ECO:0007669"/>
    <property type="project" value="UniProtKB-KW"/>
</dbReference>
<evidence type="ECO:0000256" key="3">
    <source>
        <dbReference type="ARBA" id="ARBA00022723"/>
    </source>
</evidence>
<evidence type="ECO:0000256" key="6">
    <source>
        <dbReference type="ARBA" id="ARBA00023015"/>
    </source>
</evidence>
<dbReference type="SUPFAM" id="SSF53098">
    <property type="entry name" value="Ribonuclease H-like"/>
    <property type="match status" value="1"/>
</dbReference>
<keyword evidence="5" id="KW-0862">Zinc</keyword>
<dbReference type="InterPro" id="IPR008906">
    <property type="entry name" value="HATC_C_dom"/>
</dbReference>
<evidence type="ECO:0000256" key="9">
    <source>
        <dbReference type="ARBA" id="ARBA00023242"/>
    </source>
</evidence>
<feature type="region of interest" description="Disordered" evidence="11">
    <location>
        <begin position="1"/>
        <end position="26"/>
    </location>
</feature>
<dbReference type="PANTHER" id="PTHR46481">
    <property type="entry name" value="ZINC FINGER BED DOMAIN-CONTAINING PROTEIN 4"/>
    <property type="match status" value="1"/>
</dbReference>
<dbReference type="OrthoDB" id="2610923at2759"/>
<feature type="compositionally biased region" description="Polar residues" evidence="11">
    <location>
        <begin position="1"/>
        <end position="19"/>
    </location>
</feature>
<dbReference type="STRING" id="74649.A0A2P6RVZ5"/>
<gene>
    <name evidence="13" type="ORF">RchiOBHm_Chr2g0134951</name>
</gene>
<dbReference type="Pfam" id="PF14372">
    <property type="entry name" value="hAT-like_RNase-H"/>
    <property type="match status" value="1"/>
</dbReference>
<sequence length="678" mass="77162">METPTTPTDNNGVPGSESQPTKRRRKKSIVWEHFTIETVGAGCTRACCNQCKRSFAYITGSRMAGTSHLKRHISLGICPVSRQKNQMTPYTPGSKTDATDVPKRRYTRAHASFSFDQDRCSHEIAKMIIMHEYPLHIVEQQGFINFVRSLQPQFNMVTFNTIQDECVAIYHREKQSLLNLIIGSPGRISLTVDLWTSNQNLGYVFLTGHFVDSDWNSFSQILNVVMVPSPDSGDTFSQAILTCLSDWHVEGRLFTITLDQSLSNETIIGNLKGLLSVKNPHMLNSQLLIRNCYARVLGRLAQDILGALSEIIMKVRESVKFVKTSESHEEKFVQLKQQLQVPSTKKLSIDDRTKWDTTYHMLVSACEMREVFACLDTYDSDYKIIISLEEWSQVETLCTYVKYLFDAANVVAEPAYPTANVFFPIISQIQVELMQAAMSEDSFVSSLIRPLYERFDRYWENCCLVLAIAVIMDPRYKKQFVDFTFSKIYGENAETWIRLVDDGLHELFLEYMMRMLSLPETLMVEGNEDIIRSDPPEAAEASHEEAADGLSDFDIYLSDITGGQQMKSELEQYLEESILTPRAQDFDILGWWKEKTTKYPTLSKMASDVLSIPVSTVAPDSVFNTELKKMDSYRTSLGAANLEALICAKDWLRHGPFPQPEPQPLEVSNDMVKMEFLA</sequence>
<dbReference type="SUPFAM" id="SSF57667">
    <property type="entry name" value="beta-beta-alpha zinc fingers"/>
    <property type="match status" value="1"/>
</dbReference>
<dbReference type="EMBL" id="PDCK01000040">
    <property type="protein sequence ID" value="PRQ50593.1"/>
    <property type="molecule type" value="Genomic_DNA"/>
</dbReference>
<comment type="subunit">
    <text evidence="2">Homodimer.</text>
</comment>
<accession>A0A2P6RVZ5</accession>
<dbReference type="InterPro" id="IPR003656">
    <property type="entry name" value="Znf_BED"/>
</dbReference>
<proteinExistence type="predicted"/>